<comment type="caution">
    <text evidence="4">Lacks conserved residue(s) required for the propagation of feature annotation.</text>
</comment>
<dbReference type="SUPFAM" id="SSF50985">
    <property type="entry name" value="RCC1/BLIP-II"/>
    <property type="match status" value="2"/>
</dbReference>
<keyword evidence="1" id="KW-0808">Transferase</keyword>
<feature type="repeat" description="RCC1" evidence="5">
    <location>
        <begin position="306"/>
        <end position="355"/>
    </location>
</feature>
<dbReference type="Gene3D" id="3.30.2160.10">
    <property type="entry name" value="Hect, E3 ligase catalytic domain"/>
    <property type="match status" value="1"/>
</dbReference>
<feature type="repeat" description="RCC1" evidence="5">
    <location>
        <begin position="203"/>
        <end position="253"/>
    </location>
</feature>
<feature type="repeat" description="RCC1" evidence="5">
    <location>
        <begin position="2"/>
        <end position="56"/>
    </location>
</feature>
<dbReference type="PROSITE" id="PS50237">
    <property type="entry name" value="HECT"/>
    <property type="match status" value="1"/>
</dbReference>
<feature type="repeat" description="RCC1" evidence="5">
    <location>
        <begin position="57"/>
        <end position="109"/>
    </location>
</feature>
<proteinExistence type="predicted"/>
<feature type="repeat" description="RCC1" evidence="5">
    <location>
        <begin position="160"/>
        <end position="202"/>
    </location>
</feature>
<organism evidence="7 8">
    <name type="scientific">Panagrolaimus superbus</name>
    <dbReference type="NCBI Taxonomy" id="310955"/>
    <lineage>
        <taxon>Eukaryota</taxon>
        <taxon>Metazoa</taxon>
        <taxon>Ecdysozoa</taxon>
        <taxon>Nematoda</taxon>
        <taxon>Chromadorea</taxon>
        <taxon>Rhabditida</taxon>
        <taxon>Tylenchina</taxon>
        <taxon>Panagrolaimomorpha</taxon>
        <taxon>Panagrolaimoidea</taxon>
        <taxon>Panagrolaimidae</taxon>
        <taxon>Panagrolaimus</taxon>
    </lineage>
</organism>
<evidence type="ECO:0000256" key="5">
    <source>
        <dbReference type="PROSITE-ProRule" id="PRU00235"/>
    </source>
</evidence>
<dbReference type="AlphaFoldDB" id="A0A914Z514"/>
<dbReference type="PROSITE" id="PS50012">
    <property type="entry name" value="RCC1_3"/>
    <property type="match status" value="7"/>
</dbReference>
<dbReference type="Pfam" id="PF25390">
    <property type="entry name" value="WD40_RLD"/>
    <property type="match status" value="1"/>
</dbReference>
<dbReference type="GO" id="GO:0005737">
    <property type="term" value="C:cytoplasm"/>
    <property type="evidence" value="ECO:0007669"/>
    <property type="project" value="TreeGrafter"/>
</dbReference>
<dbReference type="GO" id="GO:0004842">
    <property type="term" value="F:ubiquitin-protein transferase activity"/>
    <property type="evidence" value="ECO:0007669"/>
    <property type="project" value="InterPro"/>
</dbReference>
<dbReference type="PROSITE" id="PS00626">
    <property type="entry name" value="RCC1_2"/>
    <property type="match status" value="1"/>
</dbReference>
<dbReference type="PRINTS" id="PR00633">
    <property type="entry name" value="RCCNDNSATION"/>
</dbReference>
<dbReference type="SMART" id="SM00119">
    <property type="entry name" value="HECTc"/>
    <property type="match status" value="1"/>
</dbReference>
<dbReference type="Pfam" id="PF00632">
    <property type="entry name" value="HECT"/>
    <property type="match status" value="1"/>
</dbReference>
<dbReference type="InterPro" id="IPR000408">
    <property type="entry name" value="Reg_chr_condens"/>
</dbReference>
<keyword evidence="3 4" id="KW-0833">Ubl conjugation pathway</keyword>
<protein>
    <submittedName>
        <fullName evidence="8">HECT domain-containing protein</fullName>
    </submittedName>
</protein>
<dbReference type="InterPro" id="IPR000569">
    <property type="entry name" value="HECT_dom"/>
</dbReference>
<evidence type="ECO:0000313" key="8">
    <source>
        <dbReference type="WBParaSite" id="PSU_v2.g7776.t1"/>
    </source>
</evidence>
<sequence>MPRLFGVGFVGDGQLGEIDSCKDIQCLETAVEIDGAPQNIKMIASGVKHSIFLTTEGQMFSVGNNECGQLGRDELLNESFTIAPVVLKGGVRVIQIACGQFHNAAVSDDGRTFMWGSNHTCQCGEDACEKISFPRRIHSLTGIVQVDCGENTTVVLTESSNVYIFGLIKDEHTKPIEIESLSIYPIIQVAAGGTHFAALTASGQVFCWGKNTNGQLTGKISDQFKFEPIAVETLSKVIYVACGSKHTVVLTTEGRVFAFGNNAQGQLGDWRREDVVNVPKIVSELLGTTITGVSCGGRFTFAISNGIVYAFGLNNTGQLGIGNRKNSGAPTIVKDISNVKAVYGGYEHSFFLVEDIADLPIHPVGAVHLFKIPKFLTFNHLRRVYDSNNKIELIGELESVFSSVGCLNGSFLYEDDRRYLLGNTSNGLNLDDVMHAMNLLDYSTSVEQFSDIIISSLESCEIFNFEVNQTIKKEPNLESLRVFFLLIWIPPMAKMERKYVEGFLYRYTHLLCKVADSTGKLFENWFNVLPTRHFNRFSLSLMRMLEFLFPKNFENYPVLRPILKLINRMAAVNRSNEKIPYTHFYLNCLEEKVNVRKDYLTYYLYHNPELTADNIEIPKNPDAFFWFDYPCIMNVAAKSNVLETHSRAAIQESHQRAIFEGLLTTGLAYLNPYLNFTIRRDNIVNDSIAELMNASSKDITKPLKVQFQGEEGEDEGGIRKEFFMLLFQEFLQPTYGMFLTDEESQYVWFSGFPVEETPFRMVGTLCAMAIYNSILVELPFPLALYKYLLDVPFTLEDLLELHPSEGRSLEQLLSYDGDDVEETFMLTFEMSMTVFGHTEQVELKKEGKDIPVTNSNRAEFVELYIKREWKLAMKEY</sequence>
<feature type="repeat" description="RCC1" evidence="5">
    <location>
        <begin position="254"/>
        <end position="306"/>
    </location>
</feature>
<evidence type="ECO:0000256" key="1">
    <source>
        <dbReference type="ARBA" id="ARBA00022679"/>
    </source>
</evidence>
<reference evidence="8" key="1">
    <citation type="submission" date="2022-11" db="UniProtKB">
        <authorList>
            <consortium name="WormBaseParasite"/>
        </authorList>
    </citation>
    <scope>IDENTIFICATION</scope>
</reference>
<dbReference type="Gene3D" id="2.130.10.30">
    <property type="entry name" value="Regulator of chromosome condensation 1/beta-lactamase-inhibitor protein II"/>
    <property type="match status" value="2"/>
</dbReference>
<feature type="domain" description="HECT" evidence="6">
    <location>
        <begin position="695"/>
        <end position="876"/>
    </location>
</feature>
<evidence type="ECO:0000313" key="7">
    <source>
        <dbReference type="Proteomes" id="UP000887577"/>
    </source>
</evidence>
<accession>A0A914Z514</accession>
<keyword evidence="2" id="KW-0677">Repeat</keyword>
<dbReference type="SUPFAM" id="SSF56204">
    <property type="entry name" value="Hect, E3 ligase catalytic domain"/>
    <property type="match status" value="1"/>
</dbReference>
<dbReference type="InterPro" id="IPR035983">
    <property type="entry name" value="Hect_E3_ubiquitin_ligase"/>
</dbReference>
<evidence type="ECO:0000256" key="4">
    <source>
        <dbReference type="PROSITE-ProRule" id="PRU00104"/>
    </source>
</evidence>
<dbReference type="Proteomes" id="UP000887577">
    <property type="component" value="Unplaced"/>
</dbReference>
<dbReference type="PANTHER" id="PTHR45622">
    <property type="entry name" value="UBIQUITIN-PROTEIN LIGASE E3A-RELATED"/>
    <property type="match status" value="1"/>
</dbReference>
<dbReference type="InterPro" id="IPR009091">
    <property type="entry name" value="RCC1/BLIP-II"/>
</dbReference>
<dbReference type="Pfam" id="PF00415">
    <property type="entry name" value="RCC1"/>
    <property type="match status" value="2"/>
</dbReference>
<feature type="repeat" description="RCC1" evidence="5">
    <location>
        <begin position="110"/>
        <end position="159"/>
    </location>
</feature>
<dbReference type="WBParaSite" id="PSU_v2.g7776.t1">
    <property type="protein sequence ID" value="PSU_v2.g7776.t1"/>
    <property type="gene ID" value="PSU_v2.g7776"/>
</dbReference>
<dbReference type="Gene3D" id="3.90.1750.10">
    <property type="entry name" value="Hect, E3 ligase catalytic domains"/>
    <property type="match status" value="1"/>
</dbReference>
<dbReference type="InterPro" id="IPR058923">
    <property type="entry name" value="RCC1-like_dom"/>
</dbReference>
<evidence type="ECO:0000256" key="3">
    <source>
        <dbReference type="ARBA" id="ARBA00022786"/>
    </source>
</evidence>
<name>A0A914Z514_9BILA</name>
<dbReference type="InterPro" id="IPR051709">
    <property type="entry name" value="Ub-ligase/GTPase-reg"/>
</dbReference>
<keyword evidence="7" id="KW-1185">Reference proteome</keyword>
<evidence type="ECO:0000256" key="2">
    <source>
        <dbReference type="ARBA" id="ARBA00022737"/>
    </source>
</evidence>
<dbReference type="PANTHER" id="PTHR45622:SF76">
    <property type="entry name" value="HECT AND RLD DOMAIN CONTAINING E3 UBIQUITIN LIGASE 4, ISOFORM C"/>
    <property type="match status" value="1"/>
</dbReference>
<dbReference type="FunFam" id="3.30.2160.10:FF:000004">
    <property type="entry name" value="probable E3 ubiquitin-protein ligase HERC4 isoform X1"/>
    <property type="match status" value="1"/>
</dbReference>
<evidence type="ECO:0000259" key="6">
    <source>
        <dbReference type="PROSITE" id="PS50237"/>
    </source>
</evidence>